<accession>A0A0X1L568</accession>
<dbReference type="EMBL" id="DS990141">
    <property type="protein sequence ID" value="EET25638.1"/>
    <property type="molecule type" value="Genomic_DNA"/>
</dbReference>
<keyword evidence="1" id="KW-0472">Membrane</keyword>
<name>A0A0X1L568_VIBCO</name>
<protein>
    <submittedName>
        <fullName evidence="2">Uncharacterized protein</fullName>
    </submittedName>
</protein>
<sequence length="43" mass="5104">MELNAEKEGKPLFALFLNFYGRWCCLLWSIVLSAKKRKIWSNV</sequence>
<reference evidence="2" key="1">
    <citation type="submission" date="2005-09" db="EMBL/GenBank/DDBJ databases">
        <title>Annotation of Vibrio cholerae MO10.</title>
        <authorList>
            <person name="Colwell R."/>
            <person name="Grim C.J."/>
            <person name="Young S."/>
            <person name="Jaffe D."/>
            <person name="Gnerre S."/>
            <person name="Berlin A."/>
            <person name="Heiman D."/>
            <person name="Hepburn T."/>
            <person name="Shea T."/>
            <person name="Sykes S."/>
            <person name="Yandava C."/>
            <person name="Alvarado L."/>
            <person name="Kodira C."/>
            <person name="Borodovsky M."/>
            <person name="Heidelberg J."/>
            <person name="Lander E."/>
            <person name="Galagan J."/>
            <person name="Nusbaum C."/>
            <person name="Birren B."/>
        </authorList>
    </citation>
    <scope>NUCLEOTIDE SEQUENCE [LARGE SCALE GENOMIC DNA]</scope>
    <source>
        <strain evidence="2">MO10</strain>
    </source>
</reference>
<evidence type="ECO:0000313" key="2">
    <source>
        <dbReference type="EMBL" id="EET25638.1"/>
    </source>
</evidence>
<dbReference type="AlphaFoldDB" id="A0A0X1L568"/>
<dbReference type="HOGENOM" id="CLU_3241162_0_0_6"/>
<keyword evidence="1" id="KW-0812">Transmembrane</keyword>
<keyword evidence="1" id="KW-1133">Transmembrane helix</keyword>
<organism evidence="2">
    <name type="scientific">Vibrio cholerae (strain MO10)</name>
    <dbReference type="NCBI Taxonomy" id="345072"/>
    <lineage>
        <taxon>Bacteria</taxon>
        <taxon>Pseudomonadati</taxon>
        <taxon>Pseudomonadota</taxon>
        <taxon>Gammaproteobacteria</taxon>
        <taxon>Vibrionales</taxon>
        <taxon>Vibrionaceae</taxon>
        <taxon>Vibrio</taxon>
    </lineage>
</organism>
<evidence type="ECO:0000256" key="1">
    <source>
        <dbReference type="SAM" id="Phobius"/>
    </source>
</evidence>
<proteinExistence type="predicted"/>
<dbReference type="Proteomes" id="UP000004687">
    <property type="component" value="Unassembled WGS sequence"/>
</dbReference>
<feature type="transmembrane region" description="Helical" evidence="1">
    <location>
        <begin position="12"/>
        <end position="32"/>
    </location>
</feature>
<gene>
    <name evidence="2" type="ORF">VchoM_03665</name>
</gene>
<reference evidence="2" key="2">
    <citation type="submission" date="2008-07" db="EMBL/GenBank/DDBJ databases">
        <authorList>
            <consortium name="Broad Institute Genome Sequencing Platform"/>
            <person name="Colwell R."/>
            <person name="Grim C.J."/>
            <person name="Young S."/>
            <person name="Jaffe D."/>
            <person name="Gnerre S."/>
            <person name="Berlin A."/>
            <person name="Heiman D."/>
            <person name="Hepburn T."/>
            <person name="Shea T."/>
            <person name="Sykes S."/>
            <person name="Alvarado L."/>
            <person name="Kodira C."/>
            <person name="Heidelberg J."/>
            <person name="Lander E."/>
            <person name="Galagan J."/>
            <person name="Nusbaum C."/>
            <person name="Birren B."/>
        </authorList>
    </citation>
    <scope>NUCLEOTIDE SEQUENCE [LARGE SCALE GENOMIC DNA]</scope>
    <source>
        <strain evidence="2">MO10</strain>
    </source>
</reference>